<evidence type="ECO:0000256" key="4">
    <source>
        <dbReference type="ARBA" id="ARBA00022853"/>
    </source>
</evidence>
<dbReference type="SUPFAM" id="SSF57903">
    <property type="entry name" value="FYVE/PHD zinc finger"/>
    <property type="match status" value="1"/>
</dbReference>
<protein>
    <recommendedName>
        <fullName evidence="7">PHD-type domain-containing protein</fullName>
    </recommendedName>
</protein>
<dbReference type="InterPro" id="IPR019786">
    <property type="entry name" value="Zinc_finger_PHD-type_CS"/>
</dbReference>
<dbReference type="InterPro" id="IPR013083">
    <property type="entry name" value="Znf_RING/FYVE/PHD"/>
</dbReference>
<dbReference type="PANTHER" id="PTHR46462">
    <property type="entry name" value="UPSET, ISOFORM A"/>
    <property type="match status" value="1"/>
</dbReference>
<dbReference type="GO" id="GO:0006325">
    <property type="term" value="P:chromatin organization"/>
    <property type="evidence" value="ECO:0007669"/>
    <property type="project" value="UniProtKB-KW"/>
</dbReference>
<dbReference type="PANTHER" id="PTHR46462:SF3">
    <property type="entry name" value="UPSET, ISOFORM A"/>
    <property type="match status" value="1"/>
</dbReference>
<sequence length="386" mass="42547">MFTPSSSLNTRSSRKLRLTSPTKRARTQVVFAISADGRAQAKATVLPADQQRLNVNGNASSGYDSFGESDSSLDGDSPRGMAPDGGAYLAYRRRHTFSGGSFCSTENVNHSFRSIGESVHHSFGSSSSAPIFKTPKKPRPPQGTFPSVRGGRPPSSRLPTPLKSSPPTSLASMIPRSSKQQQQQQLLRFEDAEEDESEAETVVDDPILLERELPPPDEDADGDALTALKKAVARRRGASAPMRRPTIKTRPFIRARNQSNPFSTTAPKYQNQNHPPPPFPRTPKRKWGERNVADGGYHYKENVGNTSPTTVTDPDCDSDRYETEIEGGETRCVCGRKDDRGTMVECESCKNWLHVRCVGYGPKTLPKVYVCPYCDPSTPQGRRMRM</sequence>
<evidence type="ECO:0000259" key="7">
    <source>
        <dbReference type="PROSITE" id="PS50016"/>
    </source>
</evidence>
<keyword evidence="9" id="KW-1185">Reference proteome</keyword>
<evidence type="ECO:0000256" key="3">
    <source>
        <dbReference type="ARBA" id="ARBA00022833"/>
    </source>
</evidence>
<evidence type="ECO:0000256" key="2">
    <source>
        <dbReference type="ARBA" id="ARBA00022771"/>
    </source>
</evidence>
<dbReference type="InterPro" id="IPR001965">
    <property type="entry name" value="Znf_PHD"/>
</dbReference>
<feature type="region of interest" description="Disordered" evidence="6">
    <location>
        <begin position="118"/>
        <end position="202"/>
    </location>
</feature>
<evidence type="ECO:0000256" key="6">
    <source>
        <dbReference type="SAM" id="MobiDB-lite"/>
    </source>
</evidence>
<feature type="compositionally biased region" description="Polar residues" evidence="6">
    <location>
        <begin position="51"/>
        <end position="74"/>
    </location>
</feature>
<evidence type="ECO:0000313" key="9">
    <source>
        <dbReference type="Proteomes" id="UP000326924"/>
    </source>
</evidence>
<dbReference type="InterPro" id="IPR011011">
    <property type="entry name" value="Znf_FYVE_PHD"/>
</dbReference>
<dbReference type="GO" id="GO:0034967">
    <property type="term" value="C:Set3 complex"/>
    <property type="evidence" value="ECO:0007669"/>
    <property type="project" value="TreeGrafter"/>
</dbReference>
<accession>A0A5J5EGY8</accession>
<organism evidence="8 9">
    <name type="scientific">Sphaerosporella brunnea</name>
    <dbReference type="NCBI Taxonomy" id="1250544"/>
    <lineage>
        <taxon>Eukaryota</taxon>
        <taxon>Fungi</taxon>
        <taxon>Dikarya</taxon>
        <taxon>Ascomycota</taxon>
        <taxon>Pezizomycotina</taxon>
        <taxon>Pezizomycetes</taxon>
        <taxon>Pezizales</taxon>
        <taxon>Pyronemataceae</taxon>
        <taxon>Sphaerosporella</taxon>
    </lineage>
</organism>
<feature type="compositionally biased region" description="Polar residues" evidence="6">
    <location>
        <begin position="1"/>
        <end position="11"/>
    </location>
</feature>
<feature type="compositionally biased region" description="Polar residues" evidence="6">
    <location>
        <begin position="256"/>
        <end position="273"/>
    </location>
</feature>
<dbReference type="InParanoid" id="A0A5J5EGY8"/>
<reference evidence="8 9" key="1">
    <citation type="submission" date="2019-09" db="EMBL/GenBank/DDBJ databases">
        <title>Draft genome of the ectomycorrhizal ascomycete Sphaerosporella brunnea.</title>
        <authorList>
            <consortium name="DOE Joint Genome Institute"/>
            <person name="Benucci G.M."/>
            <person name="Marozzi G."/>
            <person name="Antonielli L."/>
            <person name="Sanchez S."/>
            <person name="Marco P."/>
            <person name="Wang X."/>
            <person name="Falini L.B."/>
            <person name="Barry K."/>
            <person name="Haridas S."/>
            <person name="Lipzen A."/>
            <person name="Labutti K."/>
            <person name="Grigoriev I.V."/>
            <person name="Murat C."/>
            <person name="Martin F."/>
            <person name="Albertini E."/>
            <person name="Donnini D."/>
            <person name="Bonito G."/>
        </authorList>
    </citation>
    <scope>NUCLEOTIDE SEQUENCE [LARGE SCALE GENOMIC DNA]</scope>
    <source>
        <strain evidence="8 9">Sb_GMNB300</strain>
    </source>
</reference>
<keyword evidence="2 5" id="KW-0863">Zinc-finger</keyword>
<evidence type="ECO:0000256" key="5">
    <source>
        <dbReference type="PROSITE-ProRule" id="PRU00146"/>
    </source>
</evidence>
<proteinExistence type="predicted"/>
<feature type="region of interest" description="Disordered" evidence="6">
    <location>
        <begin position="256"/>
        <end position="287"/>
    </location>
</feature>
<keyword evidence="3" id="KW-0862">Zinc</keyword>
<dbReference type="EMBL" id="VXIS01000358">
    <property type="protein sequence ID" value="KAA8894199.1"/>
    <property type="molecule type" value="Genomic_DNA"/>
</dbReference>
<feature type="domain" description="PHD-type" evidence="7">
    <location>
        <begin position="329"/>
        <end position="377"/>
    </location>
</feature>
<dbReference type="InterPro" id="IPR019787">
    <property type="entry name" value="Znf_PHD-finger"/>
</dbReference>
<feature type="compositionally biased region" description="Low complexity" evidence="6">
    <location>
        <begin position="146"/>
        <end position="172"/>
    </location>
</feature>
<keyword evidence="1" id="KW-0479">Metal-binding</keyword>
<evidence type="ECO:0000313" key="8">
    <source>
        <dbReference type="EMBL" id="KAA8894199.1"/>
    </source>
</evidence>
<keyword evidence="4" id="KW-0156">Chromatin regulator</keyword>
<dbReference type="GO" id="GO:0006355">
    <property type="term" value="P:regulation of DNA-templated transcription"/>
    <property type="evidence" value="ECO:0007669"/>
    <property type="project" value="TreeGrafter"/>
</dbReference>
<dbReference type="SMART" id="SM00249">
    <property type="entry name" value="PHD"/>
    <property type="match status" value="1"/>
</dbReference>
<dbReference type="Pfam" id="PF00628">
    <property type="entry name" value="PHD"/>
    <property type="match status" value="1"/>
</dbReference>
<feature type="compositionally biased region" description="Acidic residues" evidence="6">
    <location>
        <begin position="191"/>
        <end position="202"/>
    </location>
</feature>
<name>A0A5J5EGY8_9PEZI</name>
<feature type="region of interest" description="Disordered" evidence="6">
    <location>
        <begin position="49"/>
        <end position="81"/>
    </location>
</feature>
<dbReference type="OrthoDB" id="419183at2759"/>
<dbReference type="GO" id="GO:0008270">
    <property type="term" value="F:zinc ion binding"/>
    <property type="evidence" value="ECO:0007669"/>
    <property type="project" value="UniProtKB-KW"/>
</dbReference>
<feature type="region of interest" description="Disordered" evidence="6">
    <location>
        <begin position="1"/>
        <end position="23"/>
    </location>
</feature>
<dbReference type="PROSITE" id="PS50016">
    <property type="entry name" value="ZF_PHD_2"/>
    <property type="match status" value="1"/>
</dbReference>
<dbReference type="PROSITE" id="PS01359">
    <property type="entry name" value="ZF_PHD_1"/>
    <property type="match status" value="1"/>
</dbReference>
<dbReference type="AlphaFoldDB" id="A0A5J5EGY8"/>
<dbReference type="GO" id="GO:0070210">
    <property type="term" value="C:Rpd3L-Expanded complex"/>
    <property type="evidence" value="ECO:0007669"/>
    <property type="project" value="TreeGrafter"/>
</dbReference>
<evidence type="ECO:0000256" key="1">
    <source>
        <dbReference type="ARBA" id="ARBA00022723"/>
    </source>
</evidence>
<dbReference type="Gene3D" id="3.30.40.10">
    <property type="entry name" value="Zinc/RING finger domain, C3HC4 (zinc finger)"/>
    <property type="match status" value="1"/>
</dbReference>
<dbReference type="Proteomes" id="UP000326924">
    <property type="component" value="Unassembled WGS sequence"/>
</dbReference>
<gene>
    <name evidence="8" type="ORF">FN846DRAFT_436405</name>
</gene>
<comment type="caution">
    <text evidence="8">The sequence shown here is derived from an EMBL/GenBank/DDBJ whole genome shotgun (WGS) entry which is preliminary data.</text>
</comment>